<feature type="region of interest" description="Disordered" evidence="1">
    <location>
        <begin position="17"/>
        <end position="73"/>
    </location>
</feature>
<dbReference type="EMBL" id="NJGD01000004">
    <property type="protein sequence ID" value="PJR15298.1"/>
    <property type="molecule type" value="Genomic_DNA"/>
</dbReference>
<protein>
    <submittedName>
        <fullName evidence="2">Uncharacterized protein</fullName>
    </submittedName>
</protein>
<evidence type="ECO:0000313" key="2">
    <source>
        <dbReference type="EMBL" id="PJR15298.1"/>
    </source>
</evidence>
<sequence>MTRNPPRHLAIFTVYRTRRGTAPSPPSSLCLSQRSSSAASAARKSLSSPRTWPGWIPVTSTGMRKSNKWRQCG</sequence>
<organism evidence="2 3">
    <name type="scientific">Rhizobium meliloti</name>
    <name type="common">Ensifer meliloti</name>
    <name type="synonym">Sinorhizobium meliloti</name>
    <dbReference type="NCBI Taxonomy" id="382"/>
    <lineage>
        <taxon>Bacteria</taxon>
        <taxon>Pseudomonadati</taxon>
        <taxon>Pseudomonadota</taxon>
        <taxon>Alphaproteobacteria</taxon>
        <taxon>Hyphomicrobiales</taxon>
        <taxon>Rhizobiaceae</taxon>
        <taxon>Sinorhizobium/Ensifer group</taxon>
        <taxon>Sinorhizobium</taxon>
    </lineage>
</organism>
<accession>A0A2J0Z4B1</accession>
<name>A0A2J0Z4B1_RHIML</name>
<gene>
    <name evidence="2" type="ORF">CEJ86_11285</name>
</gene>
<comment type="caution">
    <text evidence="2">The sequence shown here is derived from an EMBL/GenBank/DDBJ whole genome shotgun (WGS) entry which is preliminary data.</text>
</comment>
<feature type="compositionally biased region" description="Low complexity" evidence="1">
    <location>
        <begin position="27"/>
        <end position="50"/>
    </location>
</feature>
<dbReference type="AlphaFoldDB" id="A0A2J0Z4B1"/>
<evidence type="ECO:0000313" key="3">
    <source>
        <dbReference type="Proteomes" id="UP000231987"/>
    </source>
</evidence>
<reference evidence="2 3" key="1">
    <citation type="submission" date="2017-06" db="EMBL/GenBank/DDBJ databases">
        <title>Ensifer strains isolated from leguminous trees and herbs display diverse denitrification phenotypes with some acting as strong N2O sinks.</title>
        <authorList>
            <person name="Woliy K."/>
            <person name="Mania D."/>
            <person name="Bakken L.R."/>
            <person name="Frostegard A."/>
        </authorList>
    </citation>
    <scope>NUCLEOTIDE SEQUENCE [LARGE SCALE GENOMIC DNA]</scope>
    <source>
        <strain evidence="2 3">AC50a</strain>
    </source>
</reference>
<dbReference type="Proteomes" id="UP000231987">
    <property type="component" value="Unassembled WGS sequence"/>
</dbReference>
<proteinExistence type="predicted"/>
<evidence type="ECO:0000256" key="1">
    <source>
        <dbReference type="SAM" id="MobiDB-lite"/>
    </source>
</evidence>